<gene>
    <name evidence="2" type="ORF">PBRASI_LOCUS5248</name>
</gene>
<dbReference type="PANTHER" id="PTHR38702">
    <property type="entry name" value="CALPONIN-HOMOLOGY (CH) DOMAIN-CONTAINING PROTEIN"/>
    <property type="match status" value="1"/>
</dbReference>
<name>A0A9N9FT12_9GLOM</name>
<dbReference type="SUPFAM" id="SSF47576">
    <property type="entry name" value="Calponin-homology domain, CH-domain"/>
    <property type="match status" value="1"/>
</dbReference>
<dbReference type="InterPro" id="IPR036872">
    <property type="entry name" value="CH_dom_sf"/>
</dbReference>
<accession>A0A9N9FT12</accession>
<dbReference type="CDD" id="cd00014">
    <property type="entry name" value="CH_SF"/>
    <property type="match status" value="1"/>
</dbReference>
<comment type="caution">
    <text evidence="2">The sequence shown here is derived from an EMBL/GenBank/DDBJ whole genome shotgun (WGS) entry which is preliminary data.</text>
</comment>
<dbReference type="Proteomes" id="UP000789739">
    <property type="component" value="Unassembled WGS sequence"/>
</dbReference>
<evidence type="ECO:0000313" key="3">
    <source>
        <dbReference type="Proteomes" id="UP000789739"/>
    </source>
</evidence>
<feature type="region of interest" description="Disordered" evidence="1">
    <location>
        <begin position="1"/>
        <end position="22"/>
    </location>
</feature>
<dbReference type="OrthoDB" id="2534759at2759"/>
<evidence type="ECO:0000313" key="2">
    <source>
        <dbReference type="EMBL" id="CAG8554188.1"/>
    </source>
</evidence>
<dbReference type="AlphaFoldDB" id="A0A9N9FT12"/>
<feature type="compositionally biased region" description="Basic and acidic residues" evidence="1">
    <location>
        <begin position="1"/>
        <end position="10"/>
    </location>
</feature>
<proteinExistence type="predicted"/>
<organism evidence="2 3">
    <name type="scientific">Paraglomus brasilianum</name>
    <dbReference type="NCBI Taxonomy" id="144538"/>
    <lineage>
        <taxon>Eukaryota</taxon>
        <taxon>Fungi</taxon>
        <taxon>Fungi incertae sedis</taxon>
        <taxon>Mucoromycota</taxon>
        <taxon>Glomeromycotina</taxon>
        <taxon>Glomeromycetes</taxon>
        <taxon>Paraglomerales</taxon>
        <taxon>Paraglomeraceae</taxon>
        <taxon>Paraglomus</taxon>
    </lineage>
</organism>
<dbReference type="Gene3D" id="1.10.418.10">
    <property type="entry name" value="Calponin-like domain"/>
    <property type="match status" value="1"/>
</dbReference>
<protein>
    <submittedName>
        <fullName evidence="2">1704_t:CDS:1</fullName>
    </submittedName>
</protein>
<reference evidence="2" key="1">
    <citation type="submission" date="2021-06" db="EMBL/GenBank/DDBJ databases">
        <authorList>
            <person name="Kallberg Y."/>
            <person name="Tangrot J."/>
            <person name="Rosling A."/>
        </authorList>
    </citation>
    <scope>NUCLEOTIDE SEQUENCE</scope>
    <source>
        <strain evidence="2">BR232B</strain>
    </source>
</reference>
<sequence length="530" mass="60013">MSTGKQESKPRPASLPIIGPPQYTAIDPEGNAINRTFTIASPGSPTPRRFYKKPSKPRDFATSAKRRQSVLALGSITHLQHFYAKKGIIIQPKKAKQQTENHLQINVTDLLQVTEEPEDFPPTPMPPSPPPLPAFLTTKLDVETDPEVLLAQSHIDIHEMLNAWHIVTGDAQEDENSVLVDILAVMETTTKAIQSVKNYSMHKEDLSPEALSKIRAATLDVLDMLDKIEKTYREEDDSSSEDGHIYKESYYRSLDTERQTLRKYLKMVEEYLLFNHEETYEDGLGSEEKRDSGIAALTPPASPGYQSWDWVNPELFKDESIARYHSFLETHRPSKSKHMPNYTPLPDPRTDKTEFLAALSDGKLLCTIYNTVVRRSKRPFGFIEKIHDNTSRTYRASENLKFFAAACKFRFDIKFEAFDTLAIVKMTDIGRIHEMPPVLSENLATLSRYSKPNFLFQLEEAIKAFCEKAMDELITTGAYKSSPLSRVSSIYLLDSAASSRTSVSLNYSPSENELTNVFASSMHIRDESTQ</sequence>
<feature type="region of interest" description="Disordered" evidence="1">
    <location>
        <begin position="37"/>
        <end position="63"/>
    </location>
</feature>
<keyword evidence="3" id="KW-1185">Reference proteome</keyword>
<dbReference type="PANTHER" id="PTHR38702:SF1">
    <property type="entry name" value="CALPONIN-HOMOLOGY (CH) DOMAIN-CONTAINING PROTEIN"/>
    <property type="match status" value="1"/>
</dbReference>
<evidence type="ECO:0000256" key="1">
    <source>
        <dbReference type="SAM" id="MobiDB-lite"/>
    </source>
</evidence>
<dbReference type="EMBL" id="CAJVPI010000598">
    <property type="protein sequence ID" value="CAG8554188.1"/>
    <property type="molecule type" value="Genomic_DNA"/>
</dbReference>